<proteinExistence type="predicted"/>
<protein>
    <submittedName>
        <fullName evidence="1">Uncharacterized protein</fullName>
    </submittedName>
</protein>
<organism evidence="1 2">
    <name type="scientific">Caerostris extrusa</name>
    <name type="common">Bark spider</name>
    <name type="synonym">Caerostris bankana</name>
    <dbReference type="NCBI Taxonomy" id="172846"/>
    <lineage>
        <taxon>Eukaryota</taxon>
        <taxon>Metazoa</taxon>
        <taxon>Ecdysozoa</taxon>
        <taxon>Arthropoda</taxon>
        <taxon>Chelicerata</taxon>
        <taxon>Arachnida</taxon>
        <taxon>Araneae</taxon>
        <taxon>Araneomorphae</taxon>
        <taxon>Entelegynae</taxon>
        <taxon>Araneoidea</taxon>
        <taxon>Araneidae</taxon>
        <taxon>Caerostris</taxon>
    </lineage>
</organism>
<dbReference type="AlphaFoldDB" id="A0AAV4SYH6"/>
<gene>
    <name evidence="1" type="ORF">CEXT_616731</name>
</gene>
<dbReference type="EMBL" id="BPLR01010187">
    <property type="protein sequence ID" value="GIY37607.1"/>
    <property type="molecule type" value="Genomic_DNA"/>
</dbReference>
<name>A0AAV4SYH6_CAEEX</name>
<reference evidence="1 2" key="1">
    <citation type="submission" date="2021-06" db="EMBL/GenBank/DDBJ databases">
        <title>Caerostris extrusa draft genome.</title>
        <authorList>
            <person name="Kono N."/>
            <person name="Arakawa K."/>
        </authorList>
    </citation>
    <scope>NUCLEOTIDE SEQUENCE [LARGE SCALE GENOMIC DNA]</scope>
</reference>
<dbReference type="Proteomes" id="UP001054945">
    <property type="component" value="Unassembled WGS sequence"/>
</dbReference>
<accession>A0AAV4SYH6</accession>
<comment type="caution">
    <text evidence="1">The sequence shown here is derived from an EMBL/GenBank/DDBJ whole genome shotgun (WGS) entry which is preliminary data.</text>
</comment>
<evidence type="ECO:0000313" key="2">
    <source>
        <dbReference type="Proteomes" id="UP001054945"/>
    </source>
</evidence>
<keyword evidence="2" id="KW-1185">Reference proteome</keyword>
<evidence type="ECO:0000313" key="1">
    <source>
        <dbReference type="EMBL" id="GIY37607.1"/>
    </source>
</evidence>
<sequence>MDRCWIVLGLLYSELEDLLDSVRFAGWIVDLEDLLDYVRSSFEITELGSEYETRRLQFSVESAIGRELEYRVREKQFRKWCGGRRNKWLIALPRSRWSESLA</sequence>